<keyword evidence="1" id="KW-0472">Membrane</keyword>
<keyword evidence="1" id="KW-1133">Transmembrane helix</keyword>
<keyword evidence="1" id="KW-0812">Transmembrane</keyword>
<feature type="transmembrane region" description="Helical" evidence="1">
    <location>
        <begin position="20"/>
        <end position="38"/>
    </location>
</feature>
<evidence type="ECO:0000313" key="3">
    <source>
        <dbReference type="Proteomes" id="UP000269721"/>
    </source>
</evidence>
<gene>
    <name evidence="2" type="ORF">BDK51DRAFT_26845</name>
</gene>
<feature type="non-terminal residue" evidence="2">
    <location>
        <position position="179"/>
    </location>
</feature>
<evidence type="ECO:0000256" key="1">
    <source>
        <dbReference type="SAM" id="Phobius"/>
    </source>
</evidence>
<feature type="transmembrane region" description="Helical" evidence="1">
    <location>
        <begin position="103"/>
        <end position="126"/>
    </location>
</feature>
<dbReference type="Proteomes" id="UP000269721">
    <property type="component" value="Unassembled WGS sequence"/>
</dbReference>
<accession>A0A4P9W5A8</accession>
<evidence type="ECO:0000313" key="2">
    <source>
        <dbReference type="EMBL" id="RKO87434.1"/>
    </source>
</evidence>
<organism evidence="2 3">
    <name type="scientific">Blyttiomyces helicus</name>
    <dbReference type="NCBI Taxonomy" id="388810"/>
    <lineage>
        <taxon>Eukaryota</taxon>
        <taxon>Fungi</taxon>
        <taxon>Fungi incertae sedis</taxon>
        <taxon>Chytridiomycota</taxon>
        <taxon>Chytridiomycota incertae sedis</taxon>
        <taxon>Chytridiomycetes</taxon>
        <taxon>Chytridiomycetes incertae sedis</taxon>
        <taxon>Blyttiomyces</taxon>
    </lineage>
</organism>
<keyword evidence="3" id="KW-1185">Reference proteome</keyword>
<proteinExistence type="predicted"/>
<feature type="transmembrane region" description="Helical" evidence="1">
    <location>
        <begin position="147"/>
        <end position="164"/>
    </location>
</feature>
<reference evidence="3" key="1">
    <citation type="journal article" date="2018" name="Nat. Microbiol.">
        <title>Leveraging single-cell genomics to expand the fungal tree of life.</title>
        <authorList>
            <person name="Ahrendt S.R."/>
            <person name="Quandt C.A."/>
            <person name="Ciobanu D."/>
            <person name="Clum A."/>
            <person name="Salamov A."/>
            <person name="Andreopoulos B."/>
            <person name="Cheng J.F."/>
            <person name="Woyke T."/>
            <person name="Pelin A."/>
            <person name="Henrissat B."/>
            <person name="Reynolds N.K."/>
            <person name="Benny G.L."/>
            <person name="Smith M.E."/>
            <person name="James T.Y."/>
            <person name="Grigoriev I.V."/>
        </authorList>
    </citation>
    <scope>NUCLEOTIDE SEQUENCE [LARGE SCALE GENOMIC DNA]</scope>
</reference>
<protein>
    <submittedName>
        <fullName evidence="2">Uncharacterized protein</fullName>
    </submittedName>
</protein>
<name>A0A4P9W5A8_9FUNG</name>
<feature type="transmembrane region" description="Helical" evidence="1">
    <location>
        <begin position="59"/>
        <end position="88"/>
    </location>
</feature>
<dbReference type="EMBL" id="KZ997426">
    <property type="protein sequence ID" value="RKO87434.1"/>
    <property type="molecule type" value="Genomic_DNA"/>
</dbReference>
<dbReference type="AlphaFoldDB" id="A0A4P9W5A8"/>
<sequence length="179" mass="20095">MYIAKTLLTTPNAPLSLTEIYSSLLAAYLLIICLWGLNKFNWTHRNTLESNGTPPLPPLLFNALTTLLGFKFVDVFIKAALFLVFLFVSPENITPLLFIANSVYYPFVVAFWAVNFLIASSASASYPSTYSSPPGIPSKLLIPPPKAFLICFYMLIIRGLYIYVDFNIRSLTAEIRILR</sequence>